<keyword evidence="3" id="KW-1185">Reference proteome</keyword>
<gene>
    <name evidence="2" type="ORF">HNQ59_002129</name>
</gene>
<dbReference type="AlphaFoldDB" id="A0A840MQ02"/>
<evidence type="ECO:0000313" key="2">
    <source>
        <dbReference type="EMBL" id="MBB5018832.1"/>
    </source>
</evidence>
<dbReference type="PROSITE" id="PS51257">
    <property type="entry name" value="PROKAR_LIPOPROTEIN"/>
    <property type="match status" value="1"/>
</dbReference>
<feature type="signal peptide" evidence="1">
    <location>
        <begin position="1"/>
        <end position="27"/>
    </location>
</feature>
<dbReference type="InterPro" id="IPR008517">
    <property type="entry name" value="GNA1162-like"/>
</dbReference>
<feature type="chain" id="PRO_5032397294" description="Lipoprotein" evidence="1">
    <location>
        <begin position="28"/>
        <end position="228"/>
    </location>
</feature>
<comment type="caution">
    <text evidence="2">The sequence shown here is derived from an EMBL/GenBank/DDBJ whole genome shotgun (WGS) entry which is preliminary data.</text>
</comment>
<dbReference type="EMBL" id="JACHHY010000012">
    <property type="protein sequence ID" value="MBB5018832.1"/>
    <property type="molecule type" value="Genomic_DNA"/>
</dbReference>
<accession>A0A840MQ02</accession>
<protein>
    <recommendedName>
        <fullName evidence="4">Lipoprotein</fullName>
    </recommendedName>
</protein>
<evidence type="ECO:0008006" key="4">
    <source>
        <dbReference type="Google" id="ProtNLM"/>
    </source>
</evidence>
<reference evidence="2 3" key="1">
    <citation type="submission" date="2020-08" db="EMBL/GenBank/DDBJ databases">
        <title>Genomic Encyclopedia of Type Strains, Phase IV (KMG-IV): sequencing the most valuable type-strain genomes for metagenomic binning, comparative biology and taxonomic classification.</title>
        <authorList>
            <person name="Goeker M."/>
        </authorList>
    </citation>
    <scope>NUCLEOTIDE SEQUENCE [LARGE SCALE GENOMIC DNA]</scope>
    <source>
        <strain evidence="2 3">DSM 27165</strain>
    </source>
</reference>
<evidence type="ECO:0000313" key="3">
    <source>
        <dbReference type="Proteomes" id="UP000575898"/>
    </source>
</evidence>
<dbReference type="Gene3D" id="3.40.50.10610">
    <property type="entry name" value="ABC-type transport auxiliary lipoprotein component"/>
    <property type="match status" value="1"/>
</dbReference>
<organism evidence="2 3">
    <name type="scientific">Chitinivorax tropicus</name>
    <dbReference type="NCBI Taxonomy" id="714531"/>
    <lineage>
        <taxon>Bacteria</taxon>
        <taxon>Pseudomonadati</taxon>
        <taxon>Pseudomonadota</taxon>
        <taxon>Betaproteobacteria</taxon>
        <taxon>Chitinivorax</taxon>
    </lineage>
</organism>
<dbReference type="Proteomes" id="UP000575898">
    <property type="component" value="Unassembled WGS sequence"/>
</dbReference>
<name>A0A840MQ02_9PROT</name>
<evidence type="ECO:0000256" key="1">
    <source>
        <dbReference type="SAM" id="SignalP"/>
    </source>
</evidence>
<sequence length="228" mass="24502">MTMQFRTLRTLFILSLVALLATGCAHRRQKAFDYTAYKQSDPKSILVLPPLNSTPDIKATNSMLSFMTRPLAEAGYYVFPVAVMDETFKQNGLSTAGDIHAVPINKLQEIFGADAALYVNVTKYGSVYTVINSETVVAAEARLVDLKTGQLLWTGKASASSAEQQNNNGGGGIVGVLVSAAVKQVINSLTNESHRYAGVTSERLLATGHNGILYGPRSPQYGKGKGQQ</sequence>
<keyword evidence="1" id="KW-0732">Signal</keyword>
<dbReference type="Pfam" id="PF05643">
    <property type="entry name" value="GNA1162-like"/>
    <property type="match status" value="1"/>
</dbReference>
<proteinExistence type="predicted"/>